<evidence type="ECO:0000259" key="1">
    <source>
        <dbReference type="Pfam" id="PF11181"/>
    </source>
</evidence>
<dbReference type="RefSeq" id="WP_191694478.1">
    <property type="nucleotide sequence ID" value="NZ_JACSQN010000007.1"/>
</dbReference>
<dbReference type="Proteomes" id="UP000626786">
    <property type="component" value="Unassembled WGS sequence"/>
</dbReference>
<dbReference type="InterPro" id="IPR025889">
    <property type="entry name" value="GSP17M-like_dom"/>
</dbReference>
<accession>A0ABR8U9S0</accession>
<keyword evidence="3" id="KW-1185">Reference proteome</keyword>
<organism evidence="2 3">
    <name type="scientific">Sporosarcina quadrami</name>
    <dbReference type="NCBI Taxonomy" id="2762234"/>
    <lineage>
        <taxon>Bacteria</taxon>
        <taxon>Bacillati</taxon>
        <taxon>Bacillota</taxon>
        <taxon>Bacilli</taxon>
        <taxon>Bacillales</taxon>
        <taxon>Caryophanaceae</taxon>
        <taxon>Sporosarcina</taxon>
    </lineage>
</organism>
<evidence type="ECO:0000313" key="3">
    <source>
        <dbReference type="Proteomes" id="UP000626786"/>
    </source>
</evidence>
<comment type="caution">
    <text evidence="2">The sequence shown here is derived from an EMBL/GenBank/DDBJ whole genome shotgun (WGS) entry which is preliminary data.</text>
</comment>
<gene>
    <name evidence="2" type="ORF">H9649_09325</name>
</gene>
<evidence type="ECO:0000313" key="2">
    <source>
        <dbReference type="EMBL" id="MBD7984782.1"/>
    </source>
</evidence>
<dbReference type="Pfam" id="PF11181">
    <property type="entry name" value="YflT"/>
    <property type="match status" value="1"/>
</dbReference>
<dbReference type="EMBL" id="JACSQN010000007">
    <property type="protein sequence ID" value="MBD7984782.1"/>
    <property type="molecule type" value="Genomic_DNA"/>
</dbReference>
<sequence>MKKTFIGIYHTRDQLYSKIKALQTAGVNDKDIYIVAQDELIVEDLKSSISQDLQSSPSSMLNRFFGFLTGEDNVRSMLSDVGFSKEEADIYYQRVMNGSMIIYTEGYPADDSIIDTIHDESRFGGYDPLSAEEMQAARMKHE</sequence>
<reference evidence="2 3" key="1">
    <citation type="submission" date="2020-08" db="EMBL/GenBank/DDBJ databases">
        <title>A Genomic Blueprint of the Chicken Gut Microbiome.</title>
        <authorList>
            <person name="Gilroy R."/>
            <person name="Ravi A."/>
            <person name="Getino M."/>
            <person name="Pursley I."/>
            <person name="Horton D.L."/>
            <person name="Alikhan N.-F."/>
            <person name="Baker D."/>
            <person name="Gharbi K."/>
            <person name="Hall N."/>
            <person name="Watson M."/>
            <person name="Adriaenssens E.M."/>
            <person name="Foster-Nyarko E."/>
            <person name="Jarju S."/>
            <person name="Secka A."/>
            <person name="Antonio M."/>
            <person name="Oren A."/>
            <person name="Chaudhuri R."/>
            <person name="La Ragione R.M."/>
            <person name="Hildebrand F."/>
            <person name="Pallen M.J."/>
        </authorList>
    </citation>
    <scope>NUCLEOTIDE SEQUENCE [LARGE SCALE GENOMIC DNA]</scope>
    <source>
        <strain evidence="2 3">Sa2YVA2</strain>
    </source>
</reference>
<protein>
    <submittedName>
        <fullName evidence="2">General stress protein</fullName>
    </submittedName>
</protein>
<feature type="domain" description="General stress protein 17M-like" evidence="1">
    <location>
        <begin position="5"/>
        <end position="98"/>
    </location>
</feature>
<proteinExistence type="predicted"/>
<name>A0ABR8U9S0_9BACL</name>